<dbReference type="NCBIfam" id="TIGR04362">
    <property type="entry name" value="choice_anch_C"/>
    <property type="match status" value="1"/>
</dbReference>
<evidence type="ECO:0000259" key="2">
    <source>
        <dbReference type="Pfam" id="PF04862"/>
    </source>
</evidence>
<name>A0ABP7HVF4_9ACTN</name>
<evidence type="ECO:0000313" key="3">
    <source>
        <dbReference type="EMBL" id="GAA3804545.1"/>
    </source>
</evidence>
<evidence type="ECO:0000313" key="4">
    <source>
        <dbReference type="Proteomes" id="UP001500888"/>
    </source>
</evidence>
<feature type="domain" description="DUF642" evidence="2">
    <location>
        <begin position="60"/>
        <end position="213"/>
    </location>
</feature>
<proteinExistence type="predicted"/>
<dbReference type="EMBL" id="BAAAZR010000004">
    <property type="protein sequence ID" value="GAA3804545.1"/>
    <property type="molecule type" value="Genomic_DNA"/>
</dbReference>
<accession>A0ABP7HVF4</accession>
<feature type="compositionally biased region" description="Low complexity" evidence="1">
    <location>
        <begin position="1"/>
        <end position="18"/>
    </location>
</feature>
<dbReference type="Proteomes" id="UP001500888">
    <property type="component" value="Unassembled WGS sequence"/>
</dbReference>
<protein>
    <recommendedName>
        <fullName evidence="2">DUF642 domain-containing protein</fullName>
    </recommendedName>
</protein>
<dbReference type="Pfam" id="PF04862">
    <property type="entry name" value="DUF642"/>
    <property type="match status" value="1"/>
</dbReference>
<comment type="caution">
    <text evidence="3">The sequence shown here is derived from an EMBL/GenBank/DDBJ whole genome shotgun (WGS) entry which is preliminary data.</text>
</comment>
<evidence type="ECO:0000256" key="1">
    <source>
        <dbReference type="SAM" id="MobiDB-lite"/>
    </source>
</evidence>
<sequence>MTAPSATTETRAAPRAEPVTTPCEGSGRWRQWRAGAGLLSALAALATVTAAPADATSGSSNGGFETPRVQPHTFQTLPAGRSIGAWTVTRGTVDLVGEGFWQAANGAQSLDLNGDTSGAVSQTFSTLPLVKYEIGYKLAGNPGGPPAVKTGRVRINGEVARDFSFDATGRSFAGMGYVHQKVSFVATGLSMTVEFAGTVPGVFGPVIDDVTVKSCLVIICHL</sequence>
<dbReference type="Gene3D" id="2.60.120.260">
    <property type="entry name" value="Galactose-binding domain-like"/>
    <property type="match status" value="1"/>
</dbReference>
<keyword evidence="4" id="KW-1185">Reference proteome</keyword>
<feature type="region of interest" description="Disordered" evidence="1">
    <location>
        <begin position="1"/>
        <end position="26"/>
    </location>
</feature>
<organism evidence="3 4">
    <name type="scientific">Sphaerisporangium flaviroseum</name>
    <dbReference type="NCBI Taxonomy" id="509199"/>
    <lineage>
        <taxon>Bacteria</taxon>
        <taxon>Bacillati</taxon>
        <taxon>Actinomycetota</taxon>
        <taxon>Actinomycetes</taxon>
        <taxon>Streptosporangiales</taxon>
        <taxon>Streptosporangiaceae</taxon>
        <taxon>Sphaerisporangium</taxon>
    </lineage>
</organism>
<dbReference type="RefSeq" id="WP_344938233.1">
    <property type="nucleotide sequence ID" value="NZ_BAAAZR010000004.1"/>
</dbReference>
<dbReference type="InterPro" id="IPR006946">
    <property type="entry name" value="DGR2-like_dom"/>
</dbReference>
<reference evidence="4" key="1">
    <citation type="journal article" date="2019" name="Int. J. Syst. Evol. Microbiol.">
        <title>The Global Catalogue of Microorganisms (GCM) 10K type strain sequencing project: providing services to taxonomists for standard genome sequencing and annotation.</title>
        <authorList>
            <consortium name="The Broad Institute Genomics Platform"/>
            <consortium name="The Broad Institute Genome Sequencing Center for Infectious Disease"/>
            <person name="Wu L."/>
            <person name="Ma J."/>
        </authorList>
    </citation>
    <scope>NUCLEOTIDE SEQUENCE [LARGE SCALE GENOMIC DNA]</scope>
    <source>
        <strain evidence="4">JCM 16908</strain>
    </source>
</reference>
<gene>
    <name evidence="3" type="ORF">GCM10022226_25530</name>
</gene>
<dbReference type="InterPro" id="IPR027576">
    <property type="entry name" value="Choice_anch_C_dom"/>
</dbReference>